<dbReference type="PANTHER" id="PTHR48228:SF6">
    <property type="entry name" value="L-CARNITINE COA-TRANSFERASE"/>
    <property type="match status" value="1"/>
</dbReference>
<dbReference type="Gene3D" id="3.40.50.10540">
    <property type="entry name" value="Crotonobetainyl-coa:carnitine coa-transferase, domain 1"/>
    <property type="match status" value="1"/>
</dbReference>
<dbReference type="InterPro" id="IPR044855">
    <property type="entry name" value="CoA-Trfase_III_dom3_sf"/>
</dbReference>
<name>A0A4T9TA39_9ACTN</name>
<evidence type="ECO:0000256" key="1">
    <source>
        <dbReference type="ARBA" id="ARBA00008383"/>
    </source>
</evidence>
<dbReference type="OrthoDB" id="9797653at2"/>
<dbReference type="PANTHER" id="PTHR48228">
    <property type="entry name" value="SUCCINYL-COA--D-CITRAMALATE COA-TRANSFERASE"/>
    <property type="match status" value="1"/>
</dbReference>
<protein>
    <submittedName>
        <fullName evidence="3">Crotonobetainyl-CoA--carnitine CoA-transferase</fullName>
    </submittedName>
</protein>
<dbReference type="InterPro" id="IPR003673">
    <property type="entry name" value="CoA-Trfase_fam_III"/>
</dbReference>
<dbReference type="SUPFAM" id="SSF89796">
    <property type="entry name" value="CoA-transferase family III (CaiB/BaiF)"/>
    <property type="match status" value="1"/>
</dbReference>
<sequence>MKKSDIPQFGMLQGLNVVFAGSSVAGPFAATLMGEMGASVVWIENARANDVGRLGIGSLHEAERRNLRTIALDTPSEGGREVFRRLIAEADIFIENAKSGQYDKWGLTDEWLWEVNPRLIIAHVSGYGATGHPDYMGRGSYDPVSQAFNGLMFANTREGQKPTPAHIMPSDYLSAYLCCSACLAAYINLLKTGVPESIDVAQYEAVVRCGSAETLPQFNQEIYDHVKFNPQNNPRKSAAWDAYKCSDDEWVFVLGSGGGAIRQMCELFGLEYGGDVIPKGTPAMYYDGPYASEGGKLLEEGVRAYCAAHTAKEVDEEFNRRGIPASRIQQWKDMPENPQFQARESLTTWHSNIKDCDLVGPNAIPKVKNNPGRIWRGAPTVGMDNDDILEELGFTPEQIQQYYDAGVVVAK</sequence>
<dbReference type="GO" id="GO:0016740">
    <property type="term" value="F:transferase activity"/>
    <property type="evidence" value="ECO:0007669"/>
    <property type="project" value="UniProtKB-KW"/>
</dbReference>
<comment type="similarity">
    <text evidence="1">Belongs to the CoA-transferase III family.</text>
</comment>
<reference evidence="3 4" key="1">
    <citation type="submission" date="2019-04" db="EMBL/GenBank/DDBJ databases">
        <title>Microbes associate with the intestines of laboratory mice.</title>
        <authorList>
            <person name="Navarre W."/>
            <person name="Wong E."/>
            <person name="Huang K.C."/>
            <person name="Tropini C."/>
            <person name="Ng K."/>
            <person name="Yu B."/>
        </authorList>
    </citation>
    <scope>NUCLEOTIDE SEQUENCE [LARGE SCALE GENOMIC DNA]</scope>
    <source>
        <strain evidence="3 4">NM48_B13</strain>
    </source>
</reference>
<keyword evidence="4" id="KW-1185">Reference proteome</keyword>
<dbReference type="RefSeq" id="WP_136846006.1">
    <property type="nucleotide sequence ID" value="NZ_CAPYQC010000001.1"/>
</dbReference>
<accession>A0A4T9TA39</accession>
<evidence type="ECO:0000313" key="3">
    <source>
        <dbReference type="EMBL" id="TJW09939.1"/>
    </source>
</evidence>
<evidence type="ECO:0000313" key="4">
    <source>
        <dbReference type="Proteomes" id="UP000309454"/>
    </source>
</evidence>
<organism evidence="3 4">
    <name type="scientific">Parvibacter caecicola</name>
    <dbReference type="NCBI Taxonomy" id="747645"/>
    <lineage>
        <taxon>Bacteria</taxon>
        <taxon>Bacillati</taxon>
        <taxon>Actinomycetota</taxon>
        <taxon>Coriobacteriia</taxon>
        <taxon>Coriobacteriales</taxon>
        <taxon>Coriobacteriaceae</taxon>
        <taxon>Parvibacter</taxon>
    </lineage>
</organism>
<dbReference type="Proteomes" id="UP000309454">
    <property type="component" value="Unassembled WGS sequence"/>
</dbReference>
<dbReference type="EMBL" id="SSTM01000005">
    <property type="protein sequence ID" value="TJW09939.1"/>
    <property type="molecule type" value="Genomic_DNA"/>
</dbReference>
<proteinExistence type="inferred from homology"/>
<evidence type="ECO:0000256" key="2">
    <source>
        <dbReference type="ARBA" id="ARBA00022679"/>
    </source>
</evidence>
<keyword evidence="2 3" id="KW-0808">Transferase</keyword>
<comment type="caution">
    <text evidence="3">The sequence shown here is derived from an EMBL/GenBank/DDBJ whole genome shotgun (WGS) entry which is preliminary data.</text>
</comment>
<dbReference type="AlphaFoldDB" id="A0A4T9TA39"/>
<gene>
    <name evidence="3" type="ORF">E5982_07615</name>
</gene>
<dbReference type="Pfam" id="PF02515">
    <property type="entry name" value="CoA_transf_3"/>
    <property type="match status" value="1"/>
</dbReference>
<dbReference type="Gene3D" id="3.30.1540.10">
    <property type="entry name" value="formyl-coa transferase, domain 3"/>
    <property type="match status" value="1"/>
</dbReference>
<dbReference type="InterPro" id="IPR050509">
    <property type="entry name" value="CoA-transferase_III"/>
</dbReference>
<dbReference type="InterPro" id="IPR023606">
    <property type="entry name" value="CoA-Trfase_III_dom_1_sf"/>
</dbReference>